<proteinExistence type="predicted"/>
<name>A0A7H1PTJ1_9ACTN</name>
<gene>
    <name evidence="1" type="ORF">HEP81_01037</name>
</gene>
<dbReference type="AlphaFoldDB" id="A0A7H1PTJ1"/>
<evidence type="ECO:0000313" key="1">
    <source>
        <dbReference type="EMBL" id="QNT91371.1"/>
    </source>
</evidence>
<dbReference type="EMBL" id="CP051006">
    <property type="protein sequence ID" value="QNT91371.1"/>
    <property type="molecule type" value="Genomic_DNA"/>
</dbReference>
<sequence>MPVRVVLPAGPALGHPEQEILARLWRRPQTQTGWLSQVGLPSYQGSENGTVQAAEYRVWVRAPEHVRPVDGVDYDQAPPTG</sequence>
<dbReference type="KEGG" id="sgf:HEP81_01037"/>
<protein>
    <submittedName>
        <fullName evidence="1">Uncharacterized protein</fullName>
    </submittedName>
</protein>
<evidence type="ECO:0000313" key="2">
    <source>
        <dbReference type="Proteomes" id="UP000516422"/>
    </source>
</evidence>
<reference evidence="1 2" key="1">
    <citation type="submission" date="2020-04" db="EMBL/GenBank/DDBJ databases">
        <title>Characterization and engineering of Streptomyces griseofuscus DSM40191 as a potential heterologous host for expression of BGCs.</title>
        <authorList>
            <person name="Gren T."/>
            <person name="Whitford C.M."/>
            <person name="Mohite O.S."/>
            <person name="Joergensen T.S."/>
            <person name="Nielsen J.B."/>
            <person name="Lee S.Y."/>
            <person name="Weber T."/>
        </authorList>
    </citation>
    <scope>NUCLEOTIDE SEQUENCE [LARGE SCALE GENOMIC DNA]</scope>
    <source>
        <strain evidence="1 2">DSM 40191</strain>
    </source>
</reference>
<organism evidence="1 2">
    <name type="scientific">Streptomyces griseofuscus</name>
    <dbReference type="NCBI Taxonomy" id="146922"/>
    <lineage>
        <taxon>Bacteria</taxon>
        <taxon>Bacillati</taxon>
        <taxon>Actinomycetota</taxon>
        <taxon>Actinomycetes</taxon>
        <taxon>Kitasatosporales</taxon>
        <taxon>Streptomycetaceae</taxon>
        <taxon>Streptomyces</taxon>
    </lineage>
</organism>
<dbReference type="Proteomes" id="UP000516422">
    <property type="component" value="Chromosome"/>
</dbReference>
<accession>A0A7H1PTJ1</accession>